<evidence type="ECO:0000259" key="6">
    <source>
        <dbReference type="Pfam" id="PF05699"/>
    </source>
</evidence>
<keyword evidence="5" id="KW-0539">Nucleus</keyword>
<evidence type="ECO:0000313" key="7">
    <source>
        <dbReference type="EMBL" id="GAA0187577.1"/>
    </source>
</evidence>
<keyword evidence="3" id="KW-0863">Zinc-finger</keyword>
<evidence type="ECO:0000256" key="4">
    <source>
        <dbReference type="ARBA" id="ARBA00022833"/>
    </source>
</evidence>
<evidence type="ECO:0000256" key="1">
    <source>
        <dbReference type="ARBA" id="ARBA00004123"/>
    </source>
</evidence>
<dbReference type="InterPro" id="IPR012337">
    <property type="entry name" value="RNaseH-like_sf"/>
</dbReference>
<dbReference type="PANTHER" id="PTHR46481">
    <property type="entry name" value="ZINC FINGER BED DOMAIN-CONTAINING PROTEIN 4"/>
    <property type="match status" value="1"/>
</dbReference>
<gene>
    <name evidence="7" type="ORF">LIER_34865</name>
</gene>
<name>A0AAV3S3W7_LITER</name>
<feature type="domain" description="HAT C-terminal dimerisation" evidence="6">
    <location>
        <begin position="200"/>
        <end position="258"/>
    </location>
</feature>
<dbReference type="Proteomes" id="UP001454036">
    <property type="component" value="Unassembled WGS sequence"/>
</dbReference>
<protein>
    <recommendedName>
        <fullName evidence="6">HAT C-terminal dimerisation domain-containing protein</fullName>
    </recommendedName>
</protein>
<dbReference type="PANTHER" id="PTHR46481:SF10">
    <property type="entry name" value="ZINC FINGER BED DOMAIN-CONTAINING PROTEIN 39"/>
    <property type="match status" value="1"/>
</dbReference>
<proteinExistence type="predicted"/>
<keyword evidence="8" id="KW-1185">Reference proteome</keyword>
<evidence type="ECO:0000256" key="5">
    <source>
        <dbReference type="ARBA" id="ARBA00023242"/>
    </source>
</evidence>
<keyword evidence="4" id="KW-0862">Zinc</keyword>
<dbReference type="GO" id="GO:0005634">
    <property type="term" value="C:nucleus"/>
    <property type="evidence" value="ECO:0007669"/>
    <property type="project" value="UniProtKB-SubCell"/>
</dbReference>
<organism evidence="7 8">
    <name type="scientific">Lithospermum erythrorhizon</name>
    <name type="common">Purple gromwell</name>
    <name type="synonym">Lithospermum officinale var. erythrorhizon</name>
    <dbReference type="NCBI Taxonomy" id="34254"/>
    <lineage>
        <taxon>Eukaryota</taxon>
        <taxon>Viridiplantae</taxon>
        <taxon>Streptophyta</taxon>
        <taxon>Embryophyta</taxon>
        <taxon>Tracheophyta</taxon>
        <taxon>Spermatophyta</taxon>
        <taxon>Magnoliopsida</taxon>
        <taxon>eudicotyledons</taxon>
        <taxon>Gunneridae</taxon>
        <taxon>Pentapetalae</taxon>
        <taxon>asterids</taxon>
        <taxon>lamiids</taxon>
        <taxon>Boraginales</taxon>
        <taxon>Boraginaceae</taxon>
        <taxon>Boraginoideae</taxon>
        <taxon>Lithospermeae</taxon>
        <taxon>Lithospermum</taxon>
    </lineage>
</organism>
<reference evidence="7 8" key="1">
    <citation type="submission" date="2024-01" db="EMBL/GenBank/DDBJ databases">
        <title>The complete chloroplast genome sequence of Lithospermum erythrorhizon: insights into the phylogenetic relationship among Boraginaceae species and the maternal lineages of purple gromwells.</title>
        <authorList>
            <person name="Okada T."/>
            <person name="Watanabe K."/>
        </authorList>
    </citation>
    <scope>NUCLEOTIDE SEQUENCE [LARGE SCALE GENOMIC DNA]</scope>
</reference>
<dbReference type="GO" id="GO:0046983">
    <property type="term" value="F:protein dimerization activity"/>
    <property type="evidence" value="ECO:0007669"/>
    <property type="project" value="InterPro"/>
</dbReference>
<evidence type="ECO:0000313" key="8">
    <source>
        <dbReference type="Proteomes" id="UP001454036"/>
    </source>
</evidence>
<dbReference type="AlphaFoldDB" id="A0AAV3S3W7"/>
<dbReference type="EMBL" id="BAABME010014866">
    <property type="protein sequence ID" value="GAA0187577.1"/>
    <property type="molecule type" value="Genomic_DNA"/>
</dbReference>
<sequence length="299" mass="33878">MALKGGNANGVDLCINLMKSIRAHLMKTKHLDSYFQRKLKLRNSGKEPSPSRLSIGDANTPSIATWQYNYYKVREIAAHMVLAHEFPFSIMEGVVFNKFLREIYPWYQRITRHMVKKDCQSCYDEEKVKMKRSYQRNDPQRTIDQAGGSTSDFSGLGKRSFEAFLETVVELHSGGKSYLECYLGEVPLKCSNGVKFDMLTNEVKYHILSTMAKDILSIPITTVASEATFSAGKRVIDPKRTSMTTKTVVMLFCGGDWIKEMYGIKRGQSQSILEAPVDDPLEFHFGEEPVTTQPLSLSQ</sequence>
<dbReference type="SUPFAM" id="SSF53098">
    <property type="entry name" value="Ribonuclease H-like"/>
    <property type="match status" value="1"/>
</dbReference>
<dbReference type="InterPro" id="IPR008906">
    <property type="entry name" value="HATC_C_dom"/>
</dbReference>
<dbReference type="InterPro" id="IPR052035">
    <property type="entry name" value="ZnF_BED_domain_contain"/>
</dbReference>
<accession>A0AAV3S3W7</accession>
<evidence type="ECO:0000256" key="2">
    <source>
        <dbReference type="ARBA" id="ARBA00022723"/>
    </source>
</evidence>
<keyword evidence="2" id="KW-0479">Metal-binding</keyword>
<dbReference type="GO" id="GO:0008270">
    <property type="term" value="F:zinc ion binding"/>
    <property type="evidence" value="ECO:0007669"/>
    <property type="project" value="UniProtKB-KW"/>
</dbReference>
<comment type="subcellular location">
    <subcellularLocation>
        <location evidence="1">Nucleus</location>
    </subcellularLocation>
</comment>
<dbReference type="Pfam" id="PF05699">
    <property type="entry name" value="Dimer_Tnp_hAT"/>
    <property type="match status" value="1"/>
</dbReference>
<evidence type="ECO:0000256" key="3">
    <source>
        <dbReference type="ARBA" id="ARBA00022771"/>
    </source>
</evidence>
<comment type="caution">
    <text evidence="7">The sequence shown here is derived from an EMBL/GenBank/DDBJ whole genome shotgun (WGS) entry which is preliminary data.</text>
</comment>